<dbReference type="Proteomes" id="UP000077659">
    <property type="component" value="Unassembled WGS sequence"/>
</dbReference>
<dbReference type="EMBL" id="JAYFSO010000014">
    <property type="protein sequence ID" value="MEA5124586.1"/>
    <property type="molecule type" value="Genomic_DNA"/>
</dbReference>
<evidence type="ECO:0000313" key="1">
    <source>
        <dbReference type="EMBL" id="MEA5124586.1"/>
    </source>
</evidence>
<evidence type="ECO:0000313" key="4">
    <source>
        <dbReference type="Proteomes" id="UP001303614"/>
    </source>
</evidence>
<sequence>MSGAVILLSACATKAAPDFGGRWKPVNRFAKTTMEIPLYKSYVYQATPMDGTLKAMLERWAKDSSMELDYKILSDYTLYGAVSEIASTNVSEAASSLSTVYAAQGVSVSVAGNKIVVQPAASSVSGPALNQ</sequence>
<dbReference type="EMBL" id="LXNG01000007">
    <property type="protein sequence ID" value="OAG68648.1"/>
    <property type="molecule type" value="Genomic_DNA"/>
</dbReference>
<dbReference type="RefSeq" id="WP_064508085.1">
    <property type="nucleotide sequence ID" value="NZ_JAYFSN010000012.1"/>
</dbReference>
<dbReference type="STRING" id="1843580.A7D17_13105"/>
<accession>A0A1A9MEM1</accession>
<reference evidence="1 4" key="2">
    <citation type="submission" date="2023-12" db="EMBL/GenBank/DDBJ databases">
        <title>Genome sequencing of Xanthomonas floridensis.</title>
        <authorList>
            <person name="Greer S."/>
            <person name="Harrison J."/>
            <person name="Grant M."/>
            <person name="Vicente J."/>
            <person name="Studholme D."/>
        </authorList>
    </citation>
    <scope>NUCLEOTIDE SEQUENCE [LARGE SCALE GENOMIC DNA]</scope>
    <source>
        <strain evidence="1 4">WHRI 8848</strain>
    </source>
</reference>
<name>A0A1A9MEM1_9XANT</name>
<evidence type="ECO:0008006" key="5">
    <source>
        <dbReference type="Google" id="ProtNLM"/>
    </source>
</evidence>
<proteinExistence type="predicted"/>
<gene>
    <name evidence="2" type="ORF">A7D17_13105</name>
    <name evidence="1" type="ORF">VB146_12090</name>
</gene>
<comment type="caution">
    <text evidence="2">The sequence shown here is derived from an EMBL/GenBank/DDBJ whole genome shotgun (WGS) entry which is preliminary data.</text>
</comment>
<dbReference type="Proteomes" id="UP001303614">
    <property type="component" value="Unassembled WGS sequence"/>
</dbReference>
<protein>
    <recommendedName>
        <fullName evidence="5">Toxin co-regulated pilus biosynthesis protein Q C-terminal domain-containing protein</fullName>
    </recommendedName>
</protein>
<dbReference type="AlphaFoldDB" id="A0A1A9MEM1"/>
<dbReference type="OrthoDB" id="5955043at2"/>
<keyword evidence="4" id="KW-1185">Reference proteome</keyword>
<dbReference type="Gene3D" id="3.55.50.70">
    <property type="match status" value="1"/>
</dbReference>
<organism evidence="2 3">
    <name type="scientific">Xanthomonas floridensis</name>
    <dbReference type="NCBI Taxonomy" id="1843580"/>
    <lineage>
        <taxon>Bacteria</taxon>
        <taxon>Pseudomonadati</taxon>
        <taxon>Pseudomonadota</taxon>
        <taxon>Gammaproteobacteria</taxon>
        <taxon>Lysobacterales</taxon>
        <taxon>Lysobacteraceae</taxon>
        <taxon>Xanthomonas</taxon>
    </lineage>
</organism>
<evidence type="ECO:0000313" key="2">
    <source>
        <dbReference type="EMBL" id="OAG68648.1"/>
    </source>
</evidence>
<reference evidence="2 3" key="1">
    <citation type="submission" date="2016-05" db="EMBL/GenBank/DDBJ databases">
        <title>Pathogenic, phenotypic and molecular characterisation of Xanthomonas nasturtii sp. nov. and Xanthomonas floridensis sp. nov., new species of Xanthomonas associated with watercress production in Florida.</title>
        <authorList>
            <person name="Vicente J.G."/>
            <person name="Rothwell S."/>
            <person name="Holub E.B."/>
            <person name="Studholme D.J."/>
        </authorList>
    </citation>
    <scope>NUCLEOTIDE SEQUENCE [LARGE SCALE GENOMIC DNA]</scope>
    <source>
        <strain evidence="2 3">WHRI 8848</strain>
    </source>
</reference>
<evidence type="ECO:0000313" key="3">
    <source>
        <dbReference type="Proteomes" id="UP000077659"/>
    </source>
</evidence>